<proteinExistence type="predicted"/>
<organism evidence="3">
    <name type="scientific">Siphoviridae sp. ctHip2</name>
    <dbReference type="NCBI Taxonomy" id="2827830"/>
    <lineage>
        <taxon>Viruses</taxon>
        <taxon>Duplodnaviria</taxon>
        <taxon>Heunggongvirae</taxon>
        <taxon>Uroviricota</taxon>
        <taxon>Caudoviricetes</taxon>
    </lineage>
</organism>
<keyword evidence="2" id="KW-0812">Transmembrane</keyword>
<dbReference type="EMBL" id="BK032497">
    <property type="protein sequence ID" value="DAF42767.1"/>
    <property type="molecule type" value="Genomic_DNA"/>
</dbReference>
<reference evidence="3" key="1">
    <citation type="journal article" date="2021" name="Proc. Natl. Acad. Sci. U.S.A.">
        <title>A Catalog of Tens of Thousands of Viruses from Human Metagenomes Reveals Hidden Associations with Chronic Diseases.</title>
        <authorList>
            <person name="Tisza M.J."/>
            <person name="Buck C.B."/>
        </authorList>
    </citation>
    <scope>NUCLEOTIDE SEQUENCE</scope>
    <source>
        <strain evidence="3">CtHip2</strain>
    </source>
</reference>
<protein>
    <submittedName>
        <fullName evidence="3">Cutinase</fullName>
    </submittedName>
</protein>
<evidence type="ECO:0000313" key="3">
    <source>
        <dbReference type="EMBL" id="DAF42767.1"/>
    </source>
</evidence>
<evidence type="ECO:0000256" key="1">
    <source>
        <dbReference type="SAM" id="MobiDB-lite"/>
    </source>
</evidence>
<feature type="compositionally biased region" description="Low complexity" evidence="1">
    <location>
        <begin position="31"/>
        <end position="42"/>
    </location>
</feature>
<feature type="transmembrane region" description="Helical" evidence="2">
    <location>
        <begin position="104"/>
        <end position="123"/>
    </location>
</feature>
<feature type="region of interest" description="Disordered" evidence="1">
    <location>
        <begin position="26"/>
        <end position="53"/>
    </location>
</feature>
<accession>A0A8S5RW33</accession>
<sequence length="124" mass="13543">MKKIFGFLIVFLALLSISTALANEEQTSVDSNSEITTTSSNNPCTETSDDTDGEWVPLPITMYMPDGKGGTYPTIIYQPTYIRHQKNHDNNSESGCAQKESSSIASVVIPILIVLILVLVVIYS</sequence>
<evidence type="ECO:0000256" key="2">
    <source>
        <dbReference type="SAM" id="Phobius"/>
    </source>
</evidence>
<keyword evidence="2" id="KW-0472">Membrane</keyword>
<name>A0A8S5RW33_9CAUD</name>
<keyword evidence="2" id="KW-1133">Transmembrane helix</keyword>